<dbReference type="GO" id="GO:0005829">
    <property type="term" value="C:cytosol"/>
    <property type="evidence" value="ECO:0007669"/>
    <property type="project" value="TreeGrafter"/>
</dbReference>
<reference evidence="2 3" key="1">
    <citation type="submission" date="2022-01" db="EMBL/GenBank/DDBJ databases">
        <authorList>
            <person name="Xiong W."/>
            <person name="Schranz E."/>
        </authorList>
    </citation>
    <scope>NUCLEOTIDE SEQUENCE [LARGE SCALE GENOMIC DNA]</scope>
</reference>
<dbReference type="InterPro" id="IPR015496">
    <property type="entry name" value="Ubiquilin"/>
</dbReference>
<dbReference type="Proteomes" id="UP001157418">
    <property type="component" value="Unassembled WGS sequence"/>
</dbReference>
<evidence type="ECO:0000313" key="2">
    <source>
        <dbReference type="EMBL" id="CAH1440976.1"/>
    </source>
</evidence>
<dbReference type="PANTHER" id="PTHR10677:SF55">
    <property type="entry name" value="UBIQUILIN-1-RELATED"/>
    <property type="match status" value="1"/>
</dbReference>
<name>A0AAU9NT23_9ASTR</name>
<dbReference type="EMBL" id="CAKMRJ010005412">
    <property type="protein sequence ID" value="CAH1440976.1"/>
    <property type="molecule type" value="Genomic_DNA"/>
</dbReference>
<sequence>MLMNIFWGLGTGGFTMPNNSNVHPEELYATQLAQLQEMGFFDTRENRQAMTATAGNVHAASESLFGILG</sequence>
<gene>
    <name evidence="2" type="ORF">LVIROSA_LOCUS27079</name>
</gene>
<dbReference type="SMART" id="SM00165">
    <property type="entry name" value="UBA"/>
    <property type="match status" value="1"/>
</dbReference>
<dbReference type="InterPro" id="IPR015940">
    <property type="entry name" value="UBA"/>
</dbReference>
<comment type="caution">
    <text evidence="2">The sequence shown here is derived from an EMBL/GenBank/DDBJ whole genome shotgun (WGS) entry which is preliminary data.</text>
</comment>
<evidence type="ECO:0000313" key="3">
    <source>
        <dbReference type="Proteomes" id="UP001157418"/>
    </source>
</evidence>
<accession>A0AAU9NT23</accession>
<dbReference type="Pfam" id="PF00627">
    <property type="entry name" value="UBA"/>
    <property type="match status" value="1"/>
</dbReference>
<protein>
    <recommendedName>
        <fullName evidence="1">UBA domain-containing protein</fullName>
    </recommendedName>
</protein>
<dbReference type="Gene3D" id="1.10.8.10">
    <property type="entry name" value="DNA helicase RuvA subunit, C-terminal domain"/>
    <property type="match status" value="1"/>
</dbReference>
<dbReference type="PANTHER" id="PTHR10677">
    <property type="entry name" value="UBIQUILIN"/>
    <property type="match status" value="1"/>
</dbReference>
<proteinExistence type="predicted"/>
<feature type="domain" description="UBA" evidence="1">
    <location>
        <begin position="23"/>
        <end position="67"/>
    </location>
</feature>
<evidence type="ECO:0000259" key="1">
    <source>
        <dbReference type="PROSITE" id="PS50030"/>
    </source>
</evidence>
<keyword evidence="3" id="KW-1185">Reference proteome</keyword>
<dbReference type="GO" id="GO:0006511">
    <property type="term" value="P:ubiquitin-dependent protein catabolic process"/>
    <property type="evidence" value="ECO:0007669"/>
    <property type="project" value="TreeGrafter"/>
</dbReference>
<dbReference type="AlphaFoldDB" id="A0AAU9NT23"/>
<dbReference type="SUPFAM" id="SSF46934">
    <property type="entry name" value="UBA-like"/>
    <property type="match status" value="1"/>
</dbReference>
<dbReference type="GO" id="GO:0031593">
    <property type="term" value="F:polyubiquitin modification-dependent protein binding"/>
    <property type="evidence" value="ECO:0007669"/>
    <property type="project" value="TreeGrafter"/>
</dbReference>
<dbReference type="PROSITE" id="PS50030">
    <property type="entry name" value="UBA"/>
    <property type="match status" value="1"/>
</dbReference>
<dbReference type="InterPro" id="IPR009060">
    <property type="entry name" value="UBA-like_sf"/>
</dbReference>
<organism evidence="2 3">
    <name type="scientific">Lactuca virosa</name>
    <dbReference type="NCBI Taxonomy" id="75947"/>
    <lineage>
        <taxon>Eukaryota</taxon>
        <taxon>Viridiplantae</taxon>
        <taxon>Streptophyta</taxon>
        <taxon>Embryophyta</taxon>
        <taxon>Tracheophyta</taxon>
        <taxon>Spermatophyta</taxon>
        <taxon>Magnoliopsida</taxon>
        <taxon>eudicotyledons</taxon>
        <taxon>Gunneridae</taxon>
        <taxon>Pentapetalae</taxon>
        <taxon>asterids</taxon>
        <taxon>campanulids</taxon>
        <taxon>Asterales</taxon>
        <taxon>Asteraceae</taxon>
        <taxon>Cichorioideae</taxon>
        <taxon>Cichorieae</taxon>
        <taxon>Lactucinae</taxon>
        <taxon>Lactuca</taxon>
    </lineage>
</organism>